<dbReference type="InterPro" id="IPR022742">
    <property type="entry name" value="Hydrolase_4"/>
</dbReference>
<dbReference type="EMBL" id="FNYE01000001">
    <property type="protein sequence ID" value="SEI41016.1"/>
    <property type="molecule type" value="Genomic_DNA"/>
</dbReference>
<name>A0A1H6QGK4_9BURK</name>
<evidence type="ECO:0000313" key="3">
    <source>
        <dbReference type="EMBL" id="SEI41016.1"/>
    </source>
</evidence>
<dbReference type="PANTHER" id="PTHR42886">
    <property type="entry name" value="RE40534P-RELATED"/>
    <property type="match status" value="1"/>
</dbReference>
<dbReference type="InterPro" id="IPR029058">
    <property type="entry name" value="AB_hydrolase_fold"/>
</dbReference>
<dbReference type="Gene3D" id="3.40.50.1820">
    <property type="entry name" value="alpha/beta hydrolase"/>
    <property type="match status" value="2"/>
</dbReference>
<keyword evidence="3" id="KW-0378">Hydrolase</keyword>
<dbReference type="OrthoDB" id="5379975at2"/>
<dbReference type="PANTHER" id="PTHR42886:SF29">
    <property type="entry name" value="PUMMELIG, ISOFORM A"/>
    <property type="match status" value="1"/>
</dbReference>
<evidence type="ECO:0000256" key="1">
    <source>
        <dbReference type="SAM" id="MobiDB-lite"/>
    </source>
</evidence>
<feature type="region of interest" description="Disordered" evidence="1">
    <location>
        <begin position="601"/>
        <end position="633"/>
    </location>
</feature>
<gene>
    <name evidence="3" type="ORF">SAMN05192539_1001229</name>
</gene>
<dbReference type="Pfam" id="PF12146">
    <property type="entry name" value="Hydrolase_4"/>
    <property type="match status" value="1"/>
</dbReference>
<dbReference type="STRING" id="667676.SAMN05192539_1001229"/>
<dbReference type="Proteomes" id="UP000198866">
    <property type="component" value="Unassembled WGS sequence"/>
</dbReference>
<keyword evidence="3" id="KW-0031">Aminopeptidase</keyword>
<evidence type="ECO:0000313" key="4">
    <source>
        <dbReference type="Proteomes" id="UP000198866"/>
    </source>
</evidence>
<dbReference type="RefSeq" id="WP_090861836.1">
    <property type="nucleotide sequence ID" value="NZ_FNYE01000001.1"/>
</dbReference>
<dbReference type="AlphaFoldDB" id="A0A1H6QGK4"/>
<accession>A0A1H6QGK4</accession>
<keyword evidence="4" id="KW-1185">Reference proteome</keyword>
<keyword evidence="3" id="KW-0645">Protease</keyword>
<dbReference type="GO" id="GO:0004177">
    <property type="term" value="F:aminopeptidase activity"/>
    <property type="evidence" value="ECO:0007669"/>
    <property type="project" value="UniProtKB-KW"/>
</dbReference>
<sequence>MTPVVFDDCFGWLHPAQGRHGVVLCNPFGYDALCTHRGWRALAQRLSAAGMPVLRFDYPGAGDSAGVEEDVGRIDAWIASIASAVRCLRERTGVECVSLCGLRLGATLAALAAQRIGDIDGLAMLSPVVLGKSYIRELRAHRQSWLSTPAGINAVPIPDSAAYVEAFGFGLHGDDIAQLAAVDLRNDTRAPARRVLIFESSDRARLAALAQHYIGHGVEVERQPFEEADRFLVEALYSIEPVHAFAAVTMWLAAGGSAERRVPPVVPVVPVPPTDRAAACEGNASRCEEPMLRLAREGANEYPVVFGNYFGIHCKPDVPRADAPAVLFVNTGASHHIGDGRIFVLFARLLAAQGIASLRMDLGGLGDSSPTAPHVDLDTIYADQSPIDAMAGADWLIAQGHARIVAFGVCGGAFVSLHACAQHPQIVGCYGVNLQKFIWDGIELTEATAGLAPSAVLRRSALSLEKWKRVLRGESSLMRVIRGLSTRLARSAGLRAAEWVRSCTGISLSNDDVHDLMRKLDDKGANVRLAYGEFDLGIEELKIQFGSGLRALRRYPGVRTMTLPRLDHALFTREAREAAITGANQWLFDSFVEVSAVRGRSSSMPREDAKGDRAAAAVSVPTPHGTCSDGVSS</sequence>
<protein>
    <submittedName>
        <fullName evidence="3">Serine aminopeptidase, S33</fullName>
    </submittedName>
</protein>
<organism evidence="3 4">
    <name type="scientific">Paraburkholderia diazotrophica</name>
    <dbReference type="NCBI Taxonomy" id="667676"/>
    <lineage>
        <taxon>Bacteria</taxon>
        <taxon>Pseudomonadati</taxon>
        <taxon>Pseudomonadota</taxon>
        <taxon>Betaproteobacteria</taxon>
        <taxon>Burkholderiales</taxon>
        <taxon>Burkholderiaceae</taxon>
        <taxon>Paraburkholderia</taxon>
    </lineage>
</organism>
<dbReference type="SUPFAM" id="SSF53474">
    <property type="entry name" value="alpha/beta-Hydrolases"/>
    <property type="match status" value="2"/>
</dbReference>
<reference evidence="4" key="1">
    <citation type="submission" date="2016-10" db="EMBL/GenBank/DDBJ databases">
        <authorList>
            <person name="Varghese N."/>
            <person name="Submissions S."/>
        </authorList>
    </citation>
    <scope>NUCLEOTIDE SEQUENCE [LARGE SCALE GENOMIC DNA]</scope>
    <source>
        <strain evidence="4">LMG 26031</strain>
    </source>
</reference>
<proteinExistence type="predicted"/>
<evidence type="ECO:0000259" key="2">
    <source>
        <dbReference type="Pfam" id="PF12146"/>
    </source>
</evidence>
<feature type="domain" description="Serine aminopeptidase S33" evidence="2">
    <location>
        <begin position="41"/>
        <end position="145"/>
    </location>
</feature>